<dbReference type="GO" id="GO:0000398">
    <property type="term" value="P:mRNA splicing, via spliceosome"/>
    <property type="evidence" value="ECO:0007669"/>
    <property type="project" value="InterPro"/>
</dbReference>
<reference evidence="3 4" key="1">
    <citation type="journal article" date="2016" name="Mol. Biol. Evol.">
        <title>Comparative Genomics of Early-Diverging Mushroom-Forming Fungi Provides Insights into the Origins of Lignocellulose Decay Capabilities.</title>
        <authorList>
            <person name="Nagy L.G."/>
            <person name="Riley R."/>
            <person name="Tritt A."/>
            <person name="Adam C."/>
            <person name="Daum C."/>
            <person name="Floudas D."/>
            <person name="Sun H."/>
            <person name="Yadav J.S."/>
            <person name="Pangilinan J."/>
            <person name="Larsson K.H."/>
            <person name="Matsuura K."/>
            <person name="Barry K."/>
            <person name="Labutti K."/>
            <person name="Kuo R."/>
            <person name="Ohm R.A."/>
            <person name="Bhattacharya S.S."/>
            <person name="Shirouzu T."/>
            <person name="Yoshinaga Y."/>
            <person name="Martin F.M."/>
            <person name="Grigoriev I.V."/>
            <person name="Hibbett D.S."/>
        </authorList>
    </citation>
    <scope>NUCLEOTIDE SEQUENCE [LARGE SCALE GENOMIC DNA]</scope>
    <source>
        <strain evidence="3 4">CBS 109695</strain>
    </source>
</reference>
<name>A0A166IK29_9AGAM</name>
<sequence>MASTTNKLAFPFHVNAVLICRWSGTRRCVEHAQNKRGEEAEVDPEQHQDPDNEVGLSAGTTCEQDDEEADKIYGMVDKSMDVRRRQRRRVSSLPGSEAREKVEMDRHRAERPKIQQQFADLKRGLSAVTDEEWESIPVVGNLTRKKRGRDERSFVVPDSVLVGDRGKVEYEHALDARQQEAGGFETETNYLEIGQAGKKILALKLDQLTSLKSVVTKSDAEIGDIKCALLEAARLCNHDDAKAILANAVQHTGQSAKIGMAASDLEQDVRAKKPVLQKGLAVLTVDVLTTIQSIYPRPLHTFPCPISTIYFYVTGPGYMPSLTPCRALVCNRAPLHVNIVVTPLPW</sequence>
<dbReference type="OrthoDB" id="440128at2759"/>
<dbReference type="AlphaFoldDB" id="A0A166IK29"/>
<protein>
    <recommendedName>
        <fullName evidence="2">PRP1 splicing factor N-terminal domain-containing protein</fullName>
    </recommendedName>
</protein>
<dbReference type="EMBL" id="KV417559">
    <property type="protein sequence ID" value="KZP19909.1"/>
    <property type="molecule type" value="Genomic_DNA"/>
</dbReference>
<evidence type="ECO:0000259" key="2">
    <source>
        <dbReference type="Pfam" id="PF06424"/>
    </source>
</evidence>
<organism evidence="3 4">
    <name type="scientific">Athelia psychrophila</name>
    <dbReference type="NCBI Taxonomy" id="1759441"/>
    <lineage>
        <taxon>Eukaryota</taxon>
        <taxon>Fungi</taxon>
        <taxon>Dikarya</taxon>
        <taxon>Basidiomycota</taxon>
        <taxon>Agaricomycotina</taxon>
        <taxon>Agaricomycetes</taxon>
        <taxon>Agaricomycetidae</taxon>
        <taxon>Atheliales</taxon>
        <taxon>Atheliaceae</taxon>
        <taxon>Athelia</taxon>
    </lineage>
</organism>
<evidence type="ECO:0000313" key="4">
    <source>
        <dbReference type="Proteomes" id="UP000076532"/>
    </source>
</evidence>
<feature type="compositionally biased region" description="Basic and acidic residues" evidence="1">
    <location>
        <begin position="97"/>
        <end position="109"/>
    </location>
</feature>
<feature type="region of interest" description="Disordered" evidence="1">
    <location>
        <begin position="83"/>
        <end position="109"/>
    </location>
</feature>
<dbReference type="InterPro" id="IPR010491">
    <property type="entry name" value="PRP1_N"/>
</dbReference>
<dbReference type="STRING" id="436010.A0A166IK29"/>
<accession>A0A166IK29</accession>
<dbReference type="Proteomes" id="UP000076532">
    <property type="component" value="Unassembled WGS sequence"/>
</dbReference>
<feature type="domain" description="PRP1 splicing factor N-terminal" evidence="2">
    <location>
        <begin position="33"/>
        <end position="145"/>
    </location>
</feature>
<keyword evidence="4" id="KW-1185">Reference proteome</keyword>
<proteinExistence type="predicted"/>
<dbReference type="Pfam" id="PF06424">
    <property type="entry name" value="PRP1_N"/>
    <property type="match status" value="1"/>
</dbReference>
<feature type="compositionally biased region" description="Basic and acidic residues" evidence="1">
    <location>
        <begin position="34"/>
        <end position="50"/>
    </location>
</feature>
<evidence type="ECO:0000313" key="3">
    <source>
        <dbReference type="EMBL" id="KZP19909.1"/>
    </source>
</evidence>
<gene>
    <name evidence="3" type="ORF">FIBSPDRAFT_892302</name>
</gene>
<feature type="region of interest" description="Disordered" evidence="1">
    <location>
        <begin position="34"/>
        <end position="60"/>
    </location>
</feature>
<evidence type="ECO:0000256" key="1">
    <source>
        <dbReference type="SAM" id="MobiDB-lite"/>
    </source>
</evidence>